<feature type="domain" description="RNase III" evidence="2">
    <location>
        <begin position="42"/>
        <end position="82"/>
    </location>
</feature>
<dbReference type="CDD" id="cd00593">
    <property type="entry name" value="RIBOc"/>
    <property type="match status" value="1"/>
</dbReference>
<dbReference type="EMBL" id="JASNQZ010000011">
    <property type="protein sequence ID" value="KAL0951291.1"/>
    <property type="molecule type" value="Genomic_DNA"/>
</dbReference>
<dbReference type="PROSITE" id="PS00517">
    <property type="entry name" value="RNASE_3_1"/>
    <property type="match status" value="1"/>
</dbReference>
<gene>
    <name evidence="3" type="ORF">HGRIS_008002</name>
</gene>
<feature type="region of interest" description="Disordered" evidence="1">
    <location>
        <begin position="160"/>
        <end position="183"/>
    </location>
</feature>
<evidence type="ECO:0000259" key="2">
    <source>
        <dbReference type="PROSITE" id="PS50142"/>
    </source>
</evidence>
<dbReference type="PROSITE" id="PS50142">
    <property type="entry name" value="RNASE_3_2"/>
    <property type="match status" value="1"/>
</dbReference>
<organism evidence="3 4">
    <name type="scientific">Hohenbuehelia grisea</name>
    <dbReference type="NCBI Taxonomy" id="104357"/>
    <lineage>
        <taxon>Eukaryota</taxon>
        <taxon>Fungi</taxon>
        <taxon>Dikarya</taxon>
        <taxon>Basidiomycota</taxon>
        <taxon>Agaricomycotina</taxon>
        <taxon>Agaricomycetes</taxon>
        <taxon>Agaricomycetidae</taxon>
        <taxon>Agaricales</taxon>
        <taxon>Pleurotineae</taxon>
        <taxon>Pleurotaceae</taxon>
        <taxon>Hohenbuehelia</taxon>
    </lineage>
</organism>
<protein>
    <recommendedName>
        <fullName evidence="2">RNase III domain-containing protein</fullName>
    </recommendedName>
</protein>
<dbReference type="Gene3D" id="1.10.1520.10">
    <property type="entry name" value="Ribonuclease III domain"/>
    <property type="match status" value="1"/>
</dbReference>
<dbReference type="SUPFAM" id="SSF69065">
    <property type="entry name" value="RNase III domain-like"/>
    <property type="match status" value="1"/>
</dbReference>
<dbReference type="InterPro" id="IPR000999">
    <property type="entry name" value="RNase_III_dom"/>
</dbReference>
<feature type="region of interest" description="Disordered" evidence="1">
    <location>
        <begin position="196"/>
        <end position="247"/>
    </location>
</feature>
<sequence length="390" mass="43124">MRSHLLWAFYDALKEVIYSENFTFDLPHLSPDSWEPLTCNLDKHRERLEFLGDSIIASCISAELYRLFPNKGPGFYTAIKSAGDAFEMVIGAHFEEFGFDSIRQWTATNFQPLLIAVGTACDKYIAENPSKNKALTARNYKGQNFSVTLEALRFMADRDSAERRGRRRSAGSSKSYRSRSLPPAQRAPVFIDLTILSDSDEEETTEDDHDGDSMDVDTGYSANTRPAAAEDSNGTPHNSRKKKLPLSLRLTDPDVADNELTVTPLAMPRAASPECRFLQRLTEPGEIIEPPTTPRFLHRLTEPGEIIESSATPRAILRAMSLRPPATPSVGSSKTSAVVRRDVLMTPRPLSFAPTASISRRTEVGALQAQPVDANISLGSADHPIEIDVD</sequence>
<keyword evidence="4" id="KW-1185">Reference proteome</keyword>
<name>A0ABR3J712_9AGAR</name>
<comment type="caution">
    <text evidence="3">The sequence shown here is derived from an EMBL/GenBank/DDBJ whole genome shotgun (WGS) entry which is preliminary data.</text>
</comment>
<dbReference type="InterPro" id="IPR036389">
    <property type="entry name" value="RNase_III_sf"/>
</dbReference>
<proteinExistence type="predicted"/>
<reference evidence="4" key="1">
    <citation type="submission" date="2024-06" db="EMBL/GenBank/DDBJ databases">
        <title>Multi-omics analyses provide insights into the biosynthesis of the anticancer antibiotic pleurotin in Hohenbuehelia grisea.</title>
        <authorList>
            <person name="Weaver J.A."/>
            <person name="Alberti F."/>
        </authorList>
    </citation>
    <scope>NUCLEOTIDE SEQUENCE [LARGE SCALE GENOMIC DNA]</scope>
    <source>
        <strain evidence="4">T-177</strain>
    </source>
</reference>
<evidence type="ECO:0000313" key="4">
    <source>
        <dbReference type="Proteomes" id="UP001556367"/>
    </source>
</evidence>
<accession>A0ABR3J712</accession>
<evidence type="ECO:0000313" key="3">
    <source>
        <dbReference type="EMBL" id="KAL0951291.1"/>
    </source>
</evidence>
<dbReference type="Proteomes" id="UP001556367">
    <property type="component" value="Unassembled WGS sequence"/>
</dbReference>
<feature type="compositionally biased region" description="Low complexity" evidence="1">
    <location>
        <begin position="170"/>
        <end position="180"/>
    </location>
</feature>
<feature type="compositionally biased region" description="Acidic residues" evidence="1">
    <location>
        <begin position="198"/>
        <end position="215"/>
    </location>
</feature>
<evidence type="ECO:0000256" key="1">
    <source>
        <dbReference type="SAM" id="MobiDB-lite"/>
    </source>
</evidence>